<sequence>MNTLLLMRHVLVHPIDFYYEIQNPKRIAWFQAMLLIALVFAVRMASILATGYAFETREPYEISWVYELVWIVVPWLAYCICNWAVSTIMDGEGKFKEIIVGSAFALVPFILFTIPVTLLTQILSLQESGIFTALTRLILVWCAWLLLVKIKVLHDFELGKLALISLLSFISMAILLFVCILLFGLINQFFNFVADIAQEMRLRS</sequence>
<gene>
    <name evidence="7" type="ORF">B8V81_4902</name>
</gene>
<evidence type="ECO:0000256" key="1">
    <source>
        <dbReference type="ARBA" id="ARBA00004141"/>
    </source>
</evidence>
<dbReference type="EMBL" id="NFEZ01000004">
    <property type="protein sequence ID" value="PLT46471.1"/>
    <property type="molecule type" value="Genomic_DNA"/>
</dbReference>
<proteinExistence type="predicted"/>
<name>A0A2N5N7Z2_9BACL</name>
<evidence type="ECO:0000256" key="3">
    <source>
        <dbReference type="ARBA" id="ARBA00022989"/>
    </source>
</evidence>
<evidence type="ECO:0000313" key="8">
    <source>
        <dbReference type="Proteomes" id="UP000234789"/>
    </source>
</evidence>
<feature type="domain" description="Yip1" evidence="6">
    <location>
        <begin position="9"/>
        <end position="178"/>
    </location>
</feature>
<keyword evidence="8" id="KW-1185">Reference proteome</keyword>
<dbReference type="GO" id="GO:0016020">
    <property type="term" value="C:membrane"/>
    <property type="evidence" value="ECO:0007669"/>
    <property type="project" value="UniProtKB-SubCell"/>
</dbReference>
<feature type="transmembrane region" description="Helical" evidence="5">
    <location>
        <begin position="129"/>
        <end position="149"/>
    </location>
</feature>
<comment type="subcellular location">
    <subcellularLocation>
        <location evidence="1">Membrane</location>
        <topology evidence="1">Multi-pass membrane protein</topology>
    </subcellularLocation>
</comment>
<keyword evidence="2 5" id="KW-0812">Transmembrane</keyword>
<feature type="transmembrane region" description="Helical" evidence="5">
    <location>
        <begin position="98"/>
        <end position="123"/>
    </location>
</feature>
<evidence type="ECO:0000256" key="5">
    <source>
        <dbReference type="SAM" id="Phobius"/>
    </source>
</evidence>
<evidence type="ECO:0000313" key="7">
    <source>
        <dbReference type="EMBL" id="PLT46471.1"/>
    </source>
</evidence>
<keyword evidence="3 5" id="KW-1133">Transmembrane helix</keyword>
<evidence type="ECO:0000256" key="4">
    <source>
        <dbReference type="ARBA" id="ARBA00023136"/>
    </source>
</evidence>
<dbReference type="InterPro" id="IPR006977">
    <property type="entry name" value="Yip1_dom"/>
</dbReference>
<evidence type="ECO:0000259" key="6">
    <source>
        <dbReference type="Pfam" id="PF04893"/>
    </source>
</evidence>
<protein>
    <submittedName>
        <fullName evidence="7">NHL repeat containing protein</fullName>
    </submittedName>
</protein>
<feature type="transmembrane region" description="Helical" evidence="5">
    <location>
        <begin position="64"/>
        <end position="86"/>
    </location>
</feature>
<dbReference type="RefSeq" id="WP_101809345.1">
    <property type="nucleotide sequence ID" value="NZ_NFEZ01000004.1"/>
</dbReference>
<organism evidence="7 8">
    <name type="scientific">Paenibacillus pasadenensis</name>
    <dbReference type="NCBI Taxonomy" id="217090"/>
    <lineage>
        <taxon>Bacteria</taxon>
        <taxon>Bacillati</taxon>
        <taxon>Bacillota</taxon>
        <taxon>Bacilli</taxon>
        <taxon>Bacillales</taxon>
        <taxon>Paenibacillaceae</taxon>
        <taxon>Paenibacillus</taxon>
    </lineage>
</organism>
<accession>A0A2N5N7Z2</accession>
<feature type="transmembrane region" description="Helical" evidence="5">
    <location>
        <begin position="27"/>
        <end position="52"/>
    </location>
</feature>
<keyword evidence="4 5" id="KW-0472">Membrane</keyword>
<reference evidence="7 8" key="1">
    <citation type="submission" date="2017-05" db="EMBL/GenBank/DDBJ databases">
        <title>Functional genome analysis of Paenibacillus pasadenensis strain R16: insights on endophytic life style and antifungal activity.</title>
        <authorList>
            <person name="Passera A."/>
            <person name="Marcolungo L."/>
            <person name="Casati P."/>
            <person name="Brasca M."/>
            <person name="Quaglino F."/>
            <person name="Delledonne M."/>
        </authorList>
    </citation>
    <scope>NUCLEOTIDE SEQUENCE [LARGE SCALE GENOMIC DNA]</scope>
    <source>
        <strain evidence="7 8">R16</strain>
    </source>
</reference>
<feature type="transmembrane region" description="Helical" evidence="5">
    <location>
        <begin position="161"/>
        <end position="186"/>
    </location>
</feature>
<dbReference type="Proteomes" id="UP000234789">
    <property type="component" value="Unassembled WGS sequence"/>
</dbReference>
<dbReference type="Pfam" id="PF04893">
    <property type="entry name" value="Yip1"/>
    <property type="match status" value="1"/>
</dbReference>
<dbReference type="AlphaFoldDB" id="A0A2N5N7Z2"/>
<comment type="caution">
    <text evidence="7">The sequence shown here is derived from an EMBL/GenBank/DDBJ whole genome shotgun (WGS) entry which is preliminary data.</text>
</comment>
<evidence type="ECO:0000256" key="2">
    <source>
        <dbReference type="ARBA" id="ARBA00022692"/>
    </source>
</evidence>